<evidence type="ECO:0000256" key="2">
    <source>
        <dbReference type="SAM" id="MobiDB-lite"/>
    </source>
</evidence>
<feature type="region of interest" description="Disordered" evidence="2">
    <location>
        <begin position="503"/>
        <end position="523"/>
    </location>
</feature>
<dbReference type="Pfam" id="PF05867">
    <property type="entry name" value="DUF851"/>
    <property type="match status" value="1"/>
</dbReference>
<feature type="coiled-coil region" evidence="1">
    <location>
        <begin position="569"/>
        <end position="596"/>
    </location>
</feature>
<organism evidence="3 4">
    <name type="scientific">Steinernema carpocapsae</name>
    <name type="common">Entomopathogenic nematode</name>
    <dbReference type="NCBI Taxonomy" id="34508"/>
    <lineage>
        <taxon>Eukaryota</taxon>
        <taxon>Metazoa</taxon>
        <taxon>Ecdysozoa</taxon>
        <taxon>Nematoda</taxon>
        <taxon>Chromadorea</taxon>
        <taxon>Rhabditida</taxon>
        <taxon>Tylenchina</taxon>
        <taxon>Panagrolaimomorpha</taxon>
        <taxon>Strongyloidoidea</taxon>
        <taxon>Steinernematidae</taxon>
        <taxon>Steinernema</taxon>
    </lineage>
</organism>
<dbReference type="EMBL" id="AZBU02000004">
    <property type="protein sequence ID" value="TKR82885.1"/>
    <property type="molecule type" value="Genomic_DNA"/>
</dbReference>
<feature type="region of interest" description="Disordered" evidence="2">
    <location>
        <begin position="207"/>
        <end position="258"/>
    </location>
</feature>
<feature type="region of interest" description="Disordered" evidence="2">
    <location>
        <begin position="21"/>
        <end position="81"/>
    </location>
</feature>
<dbReference type="InterPro" id="IPR008569">
    <property type="entry name" value="DUF851"/>
</dbReference>
<feature type="compositionally biased region" description="Low complexity" evidence="2">
    <location>
        <begin position="300"/>
        <end position="311"/>
    </location>
</feature>
<feature type="compositionally biased region" description="Low complexity" evidence="2">
    <location>
        <begin position="171"/>
        <end position="184"/>
    </location>
</feature>
<evidence type="ECO:0000256" key="1">
    <source>
        <dbReference type="SAM" id="Coils"/>
    </source>
</evidence>
<feature type="compositionally biased region" description="Polar residues" evidence="2">
    <location>
        <begin position="31"/>
        <end position="46"/>
    </location>
</feature>
<feature type="compositionally biased region" description="Basic and acidic residues" evidence="2">
    <location>
        <begin position="364"/>
        <end position="380"/>
    </location>
</feature>
<feature type="region of interest" description="Disordered" evidence="2">
    <location>
        <begin position="272"/>
        <end position="339"/>
    </location>
</feature>
<feature type="region of interest" description="Disordered" evidence="2">
    <location>
        <begin position="701"/>
        <end position="721"/>
    </location>
</feature>
<feature type="region of interest" description="Disordered" evidence="2">
    <location>
        <begin position="360"/>
        <end position="466"/>
    </location>
</feature>
<accession>A0A4V6A3G9</accession>
<evidence type="ECO:0000313" key="4">
    <source>
        <dbReference type="Proteomes" id="UP000298663"/>
    </source>
</evidence>
<protein>
    <submittedName>
        <fullName evidence="3">Uncharacterized protein</fullName>
    </submittedName>
</protein>
<comment type="caution">
    <text evidence="3">The sequence shown here is derived from an EMBL/GenBank/DDBJ whole genome shotgun (WGS) entry which is preliminary data.</text>
</comment>
<name>A0A4V6A3G9_STECR</name>
<keyword evidence="4" id="KW-1185">Reference proteome</keyword>
<dbReference type="OrthoDB" id="5867859at2759"/>
<reference evidence="3 4" key="1">
    <citation type="journal article" date="2015" name="Genome Biol.">
        <title>Comparative genomics of Steinernema reveals deeply conserved gene regulatory networks.</title>
        <authorList>
            <person name="Dillman A.R."/>
            <person name="Macchietto M."/>
            <person name="Porter C.F."/>
            <person name="Rogers A."/>
            <person name="Williams B."/>
            <person name="Antoshechkin I."/>
            <person name="Lee M.M."/>
            <person name="Goodwin Z."/>
            <person name="Lu X."/>
            <person name="Lewis E.E."/>
            <person name="Goodrich-Blair H."/>
            <person name="Stock S.P."/>
            <person name="Adams B.J."/>
            <person name="Sternberg P.W."/>
            <person name="Mortazavi A."/>
        </authorList>
    </citation>
    <scope>NUCLEOTIDE SEQUENCE [LARGE SCALE GENOMIC DNA]</scope>
    <source>
        <strain evidence="3 4">ALL</strain>
    </source>
</reference>
<dbReference type="AlphaFoldDB" id="A0A4V6A3G9"/>
<feature type="compositionally biased region" description="Basic and acidic residues" evidence="2">
    <location>
        <begin position="443"/>
        <end position="452"/>
    </location>
</feature>
<evidence type="ECO:0000313" key="3">
    <source>
        <dbReference type="EMBL" id="TKR82885.1"/>
    </source>
</evidence>
<dbReference type="Proteomes" id="UP000298663">
    <property type="component" value="Unassembled WGS sequence"/>
</dbReference>
<dbReference type="STRING" id="34508.A0A4V6A3G9"/>
<feature type="compositionally biased region" description="Basic residues" evidence="2">
    <location>
        <begin position="711"/>
        <end position="721"/>
    </location>
</feature>
<feature type="region of interest" description="Disordered" evidence="2">
    <location>
        <begin position="151"/>
        <end position="193"/>
    </location>
</feature>
<gene>
    <name evidence="3" type="ORF">L596_016557</name>
</gene>
<proteinExistence type="predicted"/>
<sequence length="721" mass="80225">MYSRCDTSVTGQSWTELFEGRPGEKRRACTIASSRNEVSTSPQISARSEEGTSRHSLVSKTCGRGARGTQPLAGDKWDGDDAHKAGVASLDKRCKSKHERKCLERSFVSQLPCWTPLQTDNLFVYPSTSPEQPKQQKNTALEAETAETLHLSTAVDPRQPDNRRPFQTTEPSVSNPSFSLSSHPATDRSPSRRSSLHLLLFARFHDSTEKSGRRQRAPSPAAPLPLLAEKRKKRSRRGEAEEGGAEQTVAAGALAEDAPLEVARQITWESFGGIGAEGDAEEAKERRRRARTTREDGDAAAEFRAAASETAQIGFGESPAEENAESECAGSPEGAKNRFEILHRGTRRQIVVQETTEEFGAAIRGEREEPKRHVEGRYSTEKSSGSSKKRKKKAGSVENIEDVSKAPLSSEKSSSEKKKKKVVSAENLEDVPTARTPNKKNRSKEEGHRDDSQDSSLRKSLRSLKYRGKKSFTSVKTFISRPYKAASMQRILKKISRRQEYRVVQEEKSHSAEGNVGGQLKKGDDVFPVVRRPQPTVVKSKQKAIKSEVKDVTTPKEALSSVASVSKFKEGETEEMSELKEKAEANKTRILKLIKNNDNYGEIFLESGKPFWQQEGRGLPGKEADEEDLTDDELPMNADVLVDVHLGTIKLVEMPRKEIFLNPYLDLKILESRDELFFTRDVIFSNTVRSMVNLNDDLTDSEKKVRASKATPKRRPTGVDA</sequence>
<keyword evidence="1" id="KW-0175">Coiled coil</keyword>
<reference evidence="3 4" key="2">
    <citation type="journal article" date="2019" name="G3 (Bethesda)">
        <title>Hybrid Assembly of the Genome of the Entomopathogenic Nematode Steinernema carpocapsae Identifies the X-Chromosome.</title>
        <authorList>
            <person name="Serra L."/>
            <person name="Macchietto M."/>
            <person name="Macias-Munoz A."/>
            <person name="McGill C.J."/>
            <person name="Rodriguez I.M."/>
            <person name="Rodriguez B."/>
            <person name="Murad R."/>
            <person name="Mortazavi A."/>
        </authorList>
    </citation>
    <scope>NUCLEOTIDE SEQUENCE [LARGE SCALE GENOMIC DNA]</scope>
    <source>
        <strain evidence="3 4">ALL</strain>
    </source>
</reference>